<name>A0AAE1CNV5_9GAST</name>
<protein>
    <submittedName>
        <fullName evidence="1">Uncharacterized protein</fullName>
    </submittedName>
</protein>
<evidence type="ECO:0000313" key="1">
    <source>
        <dbReference type="EMBL" id="KAK3724276.1"/>
    </source>
</evidence>
<sequence length="140" mass="15425">MADLRASVRYGSYTPNKPEEYTESWSGFGHRMKLPCGAIRLGLVGIESNKPRLSCNDAIATAASSCLENYEGRRSLGVVSVSLWTTIMAHGKRFSETNGRLISFPEVSYPDIATFSEAHNSRTIGIRTQFLPHNQVGDLT</sequence>
<dbReference type="AlphaFoldDB" id="A0AAE1CNV5"/>
<evidence type="ECO:0000313" key="2">
    <source>
        <dbReference type="Proteomes" id="UP001283361"/>
    </source>
</evidence>
<proteinExistence type="predicted"/>
<keyword evidence="2" id="KW-1185">Reference proteome</keyword>
<accession>A0AAE1CNV5</accession>
<gene>
    <name evidence="1" type="ORF">RRG08_043275</name>
</gene>
<reference evidence="1" key="1">
    <citation type="journal article" date="2023" name="G3 (Bethesda)">
        <title>A reference genome for the long-term kleptoplast-retaining sea slug Elysia crispata morphotype clarki.</title>
        <authorList>
            <person name="Eastman K.E."/>
            <person name="Pendleton A.L."/>
            <person name="Shaikh M.A."/>
            <person name="Suttiyut T."/>
            <person name="Ogas R."/>
            <person name="Tomko P."/>
            <person name="Gavelis G."/>
            <person name="Widhalm J.R."/>
            <person name="Wisecaver J.H."/>
        </authorList>
    </citation>
    <scope>NUCLEOTIDE SEQUENCE</scope>
    <source>
        <strain evidence="1">ECLA1</strain>
    </source>
</reference>
<organism evidence="1 2">
    <name type="scientific">Elysia crispata</name>
    <name type="common">lettuce slug</name>
    <dbReference type="NCBI Taxonomy" id="231223"/>
    <lineage>
        <taxon>Eukaryota</taxon>
        <taxon>Metazoa</taxon>
        <taxon>Spiralia</taxon>
        <taxon>Lophotrochozoa</taxon>
        <taxon>Mollusca</taxon>
        <taxon>Gastropoda</taxon>
        <taxon>Heterobranchia</taxon>
        <taxon>Euthyneura</taxon>
        <taxon>Panpulmonata</taxon>
        <taxon>Sacoglossa</taxon>
        <taxon>Placobranchoidea</taxon>
        <taxon>Plakobranchidae</taxon>
        <taxon>Elysia</taxon>
    </lineage>
</organism>
<comment type="caution">
    <text evidence="1">The sequence shown here is derived from an EMBL/GenBank/DDBJ whole genome shotgun (WGS) entry which is preliminary data.</text>
</comment>
<dbReference type="Proteomes" id="UP001283361">
    <property type="component" value="Unassembled WGS sequence"/>
</dbReference>
<dbReference type="EMBL" id="JAWDGP010007346">
    <property type="protein sequence ID" value="KAK3724276.1"/>
    <property type="molecule type" value="Genomic_DNA"/>
</dbReference>